<keyword evidence="2" id="KW-0328">Glycosyltransferase</keyword>
<reference evidence="2 3" key="1">
    <citation type="journal article" date="2013" name="Genome Announc.">
        <title>Draft Genome Sequence of Indibacter alkaliphilus Strain LW1T, Isolated from Lonar Lake, a Haloalkaline Lake in the Buldana District of Maharashtra, India.</title>
        <authorList>
            <person name="Singh A."/>
            <person name="Kumar Jangir P."/>
            <person name="Sharma R."/>
            <person name="Singh A."/>
            <person name="Kumar Pinnaka A."/>
            <person name="Shivaji S."/>
        </authorList>
    </citation>
    <scope>NUCLEOTIDE SEQUENCE [LARGE SCALE GENOMIC DNA]</scope>
    <source>
        <strain evidence="3">CCUG 57479 / KCTC 22604 / LW1</strain>
    </source>
</reference>
<sequence length="359" mass="41434">MRLLYLLNSLTALGGISNITNRKLEWLITEKGYEIAVIVKKLHTDYEEGFNGKLKIYNFNQTYLGLSFYEKVIYGIHFRNFIKKIMIEFKPDICISLLSSIDFFILPFIAVKIPKILEIHASSIEIVQKSFPLKKLFYARYSKIIVLNELEKSQYGLNNVEVIPNFISPNNLKLEDLTKRNIIISGGRNEQLKQFDHQISAWNKIHSEFKDWEYHLYIQGNSQDLNRYRSLVDQGCTSLKIFPAVNNFREKLLESSIMVLTSKSESFSLMILEAFNAYNAIISYKTFSGPLTLLGEGEGVLVDMNDIGQLSESISSVIKNKYLREKLSKKAKEKVLNHSTPSIMEKWVNLFNRVLDEGN</sequence>
<dbReference type="SUPFAM" id="SSF53756">
    <property type="entry name" value="UDP-Glycosyltransferase/glycogen phosphorylase"/>
    <property type="match status" value="1"/>
</dbReference>
<organism evidence="2 3">
    <name type="scientific">Indibacter alkaliphilus (strain CCUG 57479 / KCTC 22604 / LW1)</name>
    <dbReference type="NCBI Taxonomy" id="1189612"/>
    <lineage>
        <taxon>Bacteria</taxon>
        <taxon>Pseudomonadati</taxon>
        <taxon>Bacteroidota</taxon>
        <taxon>Cytophagia</taxon>
        <taxon>Cytophagales</taxon>
        <taxon>Cyclobacteriaceae</taxon>
    </lineage>
</organism>
<dbReference type="Pfam" id="PF00534">
    <property type="entry name" value="Glycos_transf_1"/>
    <property type="match status" value="1"/>
</dbReference>
<evidence type="ECO:0000313" key="3">
    <source>
        <dbReference type="Proteomes" id="UP000006073"/>
    </source>
</evidence>
<dbReference type="EMBL" id="ALWO02000045">
    <property type="protein sequence ID" value="EOZ93764.1"/>
    <property type="molecule type" value="Genomic_DNA"/>
</dbReference>
<dbReference type="OrthoDB" id="9790710at2"/>
<comment type="caution">
    <text evidence="2">The sequence shown here is derived from an EMBL/GenBank/DDBJ whole genome shotgun (WGS) entry which is preliminary data.</text>
</comment>
<dbReference type="Proteomes" id="UP000006073">
    <property type="component" value="Unassembled WGS sequence"/>
</dbReference>
<dbReference type="GO" id="GO:0047265">
    <property type="term" value="F:poly(glycerol-phosphate) alpha-glucosyltransferase activity"/>
    <property type="evidence" value="ECO:0007669"/>
    <property type="project" value="UniProtKB-EC"/>
</dbReference>
<dbReference type="RefSeq" id="WP_009033638.1">
    <property type="nucleotide sequence ID" value="NZ_ALWO02000045.1"/>
</dbReference>
<evidence type="ECO:0000313" key="2">
    <source>
        <dbReference type="EMBL" id="EOZ93764.1"/>
    </source>
</evidence>
<protein>
    <submittedName>
        <fullName evidence="2">Poly(Glycerol-phosphate) alpha-glucosyltransferase</fullName>
        <ecNumber evidence="2">2.4.1.52</ecNumber>
    </submittedName>
</protein>
<dbReference type="PANTHER" id="PTHR12526">
    <property type="entry name" value="GLYCOSYLTRANSFERASE"/>
    <property type="match status" value="1"/>
</dbReference>
<dbReference type="Gene3D" id="3.40.50.2000">
    <property type="entry name" value="Glycogen Phosphorylase B"/>
    <property type="match status" value="2"/>
</dbReference>
<dbReference type="InterPro" id="IPR001296">
    <property type="entry name" value="Glyco_trans_1"/>
</dbReference>
<name>S2D4A7_INDAL</name>
<keyword evidence="2" id="KW-0808">Transferase</keyword>
<keyword evidence="3" id="KW-1185">Reference proteome</keyword>
<gene>
    <name evidence="2" type="ORF">A33Q_3710</name>
</gene>
<evidence type="ECO:0000259" key="1">
    <source>
        <dbReference type="Pfam" id="PF00534"/>
    </source>
</evidence>
<dbReference type="STRING" id="1189612.A33Q_3710"/>
<dbReference type="AlphaFoldDB" id="S2D4A7"/>
<feature type="domain" description="Glycosyl transferase family 1" evidence="1">
    <location>
        <begin position="178"/>
        <end position="333"/>
    </location>
</feature>
<dbReference type="eggNOG" id="COG0438">
    <property type="taxonomic scope" value="Bacteria"/>
</dbReference>
<dbReference type="EC" id="2.4.1.52" evidence="2"/>
<dbReference type="PANTHER" id="PTHR12526:SF630">
    <property type="entry name" value="GLYCOSYLTRANSFERASE"/>
    <property type="match status" value="1"/>
</dbReference>
<proteinExistence type="predicted"/>
<accession>S2D4A7</accession>